<dbReference type="PANTHER" id="PTHR33116">
    <property type="entry name" value="REVERSE TRANSCRIPTASE ZINC-BINDING DOMAIN-CONTAINING PROTEIN-RELATED-RELATED"/>
    <property type="match status" value="1"/>
</dbReference>
<sequence length="619" mass="72666">MDLLFNAHPDMYFQTKCSVKCSHLSYADDVIIFTNYKEDGVTRLMHFLRRYEEMSGQKINYDKSSFPKKKAISIAHRIKSITGFVMKVLPITYLGRPLYKGNKRKALFENLIDKIRAKVIGWEHCHLSYGDRLQLIRSVLSSMPIYLLQVLNPPISTIQKLEQIFAKYFWSSNTQQRKIHWTKWYNICFPIDEGDLGIRNLRDMITAFSYKLWWRLRLNNSLGSKFTISKYCQGYFPSISKMFTTDLSIWKRICFSQKHKPIYFWSLGHGKTSFWHDWWIPVGTLANLVGIQCNLHIQGNWFWNNHEWDNQKLQQAMPPPNIIDLIKEVPINSHQPDCLYWKLSKHRAFTTKFAWEEIRNHQPVQPLYRSLWSKLIMPNIWIFAWIFIHNWIPVDDRLKQKGITLASKCCCCEAEETVLHLFLHNKQSLEVWGYFAAKFQINIPQTNDIASIIQSWKHRLSIKPHIRDVIPILILWNIWYLRNASKHEGVPFKANTIIRKTTTYLQNLYKSGLMKSEFIQGDFFAINSLHIPIQSKAHHQRATIVHWRKPQEGWFKLNTDGTSKGNPGISDAGGIPRDHLGRVIFAFQEPLGDTTNTKAELQAIYRGLQICIVRGLNNI</sequence>
<dbReference type="CDD" id="cd06222">
    <property type="entry name" value="RNase_H_like"/>
    <property type="match status" value="1"/>
</dbReference>
<comment type="caution">
    <text evidence="3">The sequence shown here is derived from an EMBL/GenBank/DDBJ whole genome shotgun (WGS) entry which is preliminary data.</text>
</comment>
<dbReference type="GO" id="GO:0003676">
    <property type="term" value="F:nucleic acid binding"/>
    <property type="evidence" value="ECO:0007669"/>
    <property type="project" value="InterPro"/>
</dbReference>
<feature type="domain" description="Reverse transcriptase" evidence="1">
    <location>
        <begin position="1"/>
        <end position="86"/>
    </location>
</feature>
<dbReference type="InterPro" id="IPR026960">
    <property type="entry name" value="RVT-Znf"/>
</dbReference>
<dbReference type="InterPro" id="IPR000477">
    <property type="entry name" value="RT_dom"/>
</dbReference>
<evidence type="ECO:0000313" key="3">
    <source>
        <dbReference type="EMBL" id="KAL0454967.1"/>
    </source>
</evidence>
<protein>
    <submittedName>
        <fullName evidence="3">Ribonuclease H protein</fullName>
    </submittedName>
</protein>
<evidence type="ECO:0000259" key="2">
    <source>
        <dbReference type="PROSITE" id="PS50879"/>
    </source>
</evidence>
<dbReference type="GO" id="GO:0004523">
    <property type="term" value="F:RNA-DNA hybrid ribonuclease activity"/>
    <property type="evidence" value="ECO:0007669"/>
    <property type="project" value="InterPro"/>
</dbReference>
<dbReference type="InterPro" id="IPR044730">
    <property type="entry name" value="RNase_H-like_dom_plant"/>
</dbReference>
<dbReference type="Gene3D" id="3.30.420.10">
    <property type="entry name" value="Ribonuclease H-like superfamily/Ribonuclease H"/>
    <property type="match status" value="1"/>
</dbReference>
<dbReference type="InterPro" id="IPR012337">
    <property type="entry name" value="RNaseH-like_sf"/>
</dbReference>
<organism evidence="3">
    <name type="scientific">Sesamum latifolium</name>
    <dbReference type="NCBI Taxonomy" id="2727402"/>
    <lineage>
        <taxon>Eukaryota</taxon>
        <taxon>Viridiplantae</taxon>
        <taxon>Streptophyta</taxon>
        <taxon>Embryophyta</taxon>
        <taxon>Tracheophyta</taxon>
        <taxon>Spermatophyta</taxon>
        <taxon>Magnoliopsida</taxon>
        <taxon>eudicotyledons</taxon>
        <taxon>Gunneridae</taxon>
        <taxon>Pentapetalae</taxon>
        <taxon>asterids</taxon>
        <taxon>lamiids</taxon>
        <taxon>Lamiales</taxon>
        <taxon>Pedaliaceae</taxon>
        <taxon>Sesamum</taxon>
    </lineage>
</organism>
<dbReference type="InterPro" id="IPR036397">
    <property type="entry name" value="RNaseH_sf"/>
</dbReference>
<reference evidence="3" key="2">
    <citation type="journal article" date="2024" name="Plant">
        <title>Genomic evolution and insights into agronomic trait innovations of Sesamum species.</title>
        <authorList>
            <person name="Miao H."/>
            <person name="Wang L."/>
            <person name="Qu L."/>
            <person name="Liu H."/>
            <person name="Sun Y."/>
            <person name="Le M."/>
            <person name="Wang Q."/>
            <person name="Wei S."/>
            <person name="Zheng Y."/>
            <person name="Lin W."/>
            <person name="Duan Y."/>
            <person name="Cao H."/>
            <person name="Xiong S."/>
            <person name="Wang X."/>
            <person name="Wei L."/>
            <person name="Li C."/>
            <person name="Ma Q."/>
            <person name="Ju M."/>
            <person name="Zhao R."/>
            <person name="Li G."/>
            <person name="Mu C."/>
            <person name="Tian Q."/>
            <person name="Mei H."/>
            <person name="Zhang T."/>
            <person name="Gao T."/>
            <person name="Zhang H."/>
        </authorList>
    </citation>
    <scope>NUCLEOTIDE SEQUENCE</scope>
    <source>
        <strain evidence="3">KEN1</strain>
    </source>
</reference>
<dbReference type="SUPFAM" id="SSF53098">
    <property type="entry name" value="Ribonuclease H-like"/>
    <property type="match status" value="1"/>
</dbReference>
<dbReference type="Pfam" id="PF13456">
    <property type="entry name" value="RVT_3"/>
    <property type="match status" value="1"/>
</dbReference>
<dbReference type="PROSITE" id="PS50879">
    <property type="entry name" value="RNASE_H_1"/>
    <property type="match status" value="1"/>
</dbReference>
<feature type="domain" description="RNase H type-1" evidence="2">
    <location>
        <begin position="551"/>
        <end position="619"/>
    </location>
</feature>
<dbReference type="InterPro" id="IPR002156">
    <property type="entry name" value="RNaseH_domain"/>
</dbReference>
<dbReference type="PANTHER" id="PTHR33116:SF80">
    <property type="entry name" value="REVERSE TRANSCRIPTASE ZINC-BINDING DOMAIN-CONTAINING PROTEIN"/>
    <property type="match status" value="1"/>
</dbReference>
<name>A0AAW2XPV7_9LAMI</name>
<dbReference type="EMBL" id="JACGWN010000003">
    <property type="protein sequence ID" value="KAL0454967.1"/>
    <property type="molecule type" value="Genomic_DNA"/>
</dbReference>
<dbReference type="Pfam" id="PF13966">
    <property type="entry name" value="zf-RVT"/>
    <property type="match status" value="1"/>
</dbReference>
<proteinExistence type="predicted"/>
<gene>
    <name evidence="3" type="ORF">Slati_0835900</name>
</gene>
<dbReference type="AlphaFoldDB" id="A0AAW2XPV7"/>
<dbReference type="PROSITE" id="PS50878">
    <property type="entry name" value="RT_POL"/>
    <property type="match status" value="1"/>
</dbReference>
<evidence type="ECO:0000259" key="1">
    <source>
        <dbReference type="PROSITE" id="PS50878"/>
    </source>
</evidence>
<accession>A0AAW2XPV7</accession>
<reference evidence="3" key="1">
    <citation type="submission" date="2020-06" db="EMBL/GenBank/DDBJ databases">
        <authorList>
            <person name="Li T."/>
            <person name="Hu X."/>
            <person name="Zhang T."/>
            <person name="Song X."/>
            <person name="Zhang H."/>
            <person name="Dai N."/>
            <person name="Sheng W."/>
            <person name="Hou X."/>
            <person name="Wei L."/>
        </authorList>
    </citation>
    <scope>NUCLEOTIDE SEQUENCE</scope>
    <source>
        <strain evidence="3">KEN1</strain>
        <tissue evidence="3">Leaf</tissue>
    </source>
</reference>